<dbReference type="RefSeq" id="WP_167174435.1">
    <property type="nucleotide sequence ID" value="NZ_JAAOYM010000001.1"/>
</dbReference>
<name>A0A7X5UTR6_9PSEU</name>
<dbReference type="InterPro" id="IPR035948">
    <property type="entry name" value="YwqG-like_sf"/>
</dbReference>
<dbReference type="PANTHER" id="PTHR36436">
    <property type="entry name" value="SLL5081 PROTEIN"/>
    <property type="match status" value="1"/>
</dbReference>
<dbReference type="AlphaFoldDB" id="A0A7X5UTR6"/>
<accession>A0A7X5UTR6</accession>
<dbReference type="Proteomes" id="UP000545493">
    <property type="component" value="Unassembled WGS sequence"/>
</dbReference>
<evidence type="ECO:0000313" key="1">
    <source>
        <dbReference type="EMBL" id="NIJ14015.1"/>
    </source>
</evidence>
<dbReference type="SUPFAM" id="SSF103032">
    <property type="entry name" value="Hypothetical protein YwqG"/>
    <property type="match status" value="1"/>
</dbReference>
<dbReference type="InterPro" id="IPR015315">
    <property type="entry name" value="DUF1963"/>
</dbReference>
<dbReference type="Gene3D" id="2.30.320.10">
    <property type="entry name" value="YwqG-like"/>
    <property type="match status" value="1"/>
</dbReference>
<proteinExistence type="predicted"/>
<gene>
    <name evidence="1" type="ORF">FHU38_004359</name>
</gene>
<sequence>MRTGEAHLVATARKLLPPAVAARWIALIRPALRLRPAYGGDTQVGQLGGVPVLPEGMGWPVWEGQGPLNFVASIDCGRLPRAALDLPLPAAGTLNFFFFDDEPGTPGGYEFWRKVGGWEPKSLVRGSRVIYTPTTVPASERSTPGEIAPYDFVPLTATPTMTGPDWLHPDFRAACADLSESDSAFAADWANRDALTGALYELAQPPRHQLGGHALPVQDAVELDVARASLRIRSGHHVPSPDTVNLEASRWTLLAQIDFDGTAQMATRDLGTLYWLIRTEDLAARQFWASSFIRQE</sequence>
<protein>
    <recommendedName>
        <fullName evidence="3">DUF1963 domain-containing protein</fullName>
    </recommendedName>
</protein>
<keyword evidence="2" id="KW-1185">Reference proteome</keyword>
<evidence type="ECO:0000313" key="2">
    <source>
        <dbReference type="Proteomes" id="UP000545493"/>
    </source>
</evidence>
<dbReference type="EMBL" id="JAAOYM010000001">
    <property type="protein sequence ID" value="NIJ14015.1"/>
    <property type="molecule type" value="Genomic_DNA"/>
</dbReference>
<comment type="caution">
    <text evidence="1">The sequence shown here is derived from an EMBL/GenBank/DDBJ whole genome shotgun (WGS) entry which is preliminary data.</text>
</comment>
<dbReference type="PANTHER" id="PTHR36436:SF6">
    <property type="entry name" value="SLL5081 PROTEIN"/>
    <property type="match status" value="1"/>
</dbReference>
<evidence type="ECO:0008006" key="3">
    <source>
        <dbReference type="Google" id="ProtNLM"/>
    </source>
</evidence>
<organism evidence="1 2">
    <name type="scientific">Saccharomonospora amisosensis</name>
    <dbReference type="NCBI Taxonomy" id="1128677"/>
    <lineage>
        <taxon>Bacteria</taxon>
        <taxon>Bacillati</taxon>
        <taxon>Actinomycetota</taxon>
        <taxon>Actinomycetes</taxon>
        <taxon>Pseudonocardiales</taxon>
        <taxon>Pseudonocardiaceae</taxon>
        <taxon>Saccharomonospora</taxon>
    </lineage>
</organism>
<reference evidence="1 2" key="1">
    <citation type="submission" date="2020-03" db="EMBL/GenBank/DDBJ databases">
        <title>Sequencing the genomes of 1000 actinobacteria strains.</title>
        <authorList>
            <person name="Klenk H.-P."/>
        </authorList>
    </citation>
    <scope>NUCLEOTIDE SEQUENCE [LARGE SCALE GENOMIC DNA]</scope>
    <source>
        <strain evidence="1 2">DSM 45685</strain>
    </source>
</reference>
<dbReference type="Pfam" id="PF09234">
    <property type="entry name" value="DUF1963"/>
    <property type="match status" value="1"/>
</dbReference>